<dbReference type="EMBL" id="NNRM01000047">
    <property type="protein sequence ID" value="OYR21557.1"/>
    <property type="molecule type" value="Genomic_DNA"/>
</dbReference>
<keyword evidence="2" id="KW-1185">Reference proteome</keyword>
<evidence type="ECO:0000313" key="1">
    <source>
        <dbReference type="EMBL" id="OYR21557.1"/>
    </source>
</evidence>
<reference evidence="1 2" key="1">
    <citation type="submission" date="2017-07" db="EMBL/GenBank/DDBJ databases">
        <title>Phylogenetic study on the rhizospheric bacterium Ochrobactrum sp. A44.</title>
        <authorList>
            <person name="Krzyzanowska D.M."/>
            <person name="Ossowicki A."/>
            <person name="Rajewska M."/>
            <person name="Maciag T."/>
            <person name="Kaczynski Z."/>
            <person name="Czerwicka M."/>
            <person name="Jafra S."/>
        </authorList>
    </citation>
    <scope>NUCLEOTIDE SEQUENCE [LARGE SCALE GENOMIC DNA]</scope>
    <source>
        <strain evidence="1 2">CCUG 30717</strain>
    </source>
</reference>
<dbReference type="AlphaFoldDB" id="A0A256G373"/>
<dbReference type="RefSeq" id="WP_094544614.1">
    <property type="nucleotide sequence ID" value="NZ_CAXURC020000002.1"/>
</dbReference>
<dbReference type="Proteomes" id="UP000216188">
    <property type="component" value="Unassembled WGS sequence"/>
</dbReference>
<comment type="caution">
    <text evidence="1">The sequence shown here is derived from an EMBL/GenBank/DDBJ whole genome shotgun (WGS) entry which is preliminary data.</text>
</comment>
<gene>
    <name evidence="1" type="ORF">CEV34_4785</name>
</gene>
<name>A0A256G373_9HYPH</name>
<proteinExistence type="predicted"/>
<sequence length="69" mass="7949">MTKELKTADELVEIIKSRLIALGFDVDVRIVTQDDGWSAIPAISAASREFLHKFEEVRDHYRAQYDLKV</sequence>
<accession>A0A256G373</accession>
<organism evidence="1 2">
    <name type="scientific">Brucella pseudogrignonensis</name>
    <dbReference type="NCBI Taxonomy" id="419475"/>
    <lineage>
        <taxon>Bacteria</taxon>
        <taxon>Pseudomonadati</taxon>
        <taxon>Pseudomonadota</taxon>
        <taxon>Alphaproteobacteria</taxon>
        <taxon>Hyphomicrobiales</taxon>
        <taxon>Brucellaceae</taxon>
        <taxon>Brucella/Ochrobactrum group</taxon>
        <taxon>Brucella</taxon>
    </lineage>
</organism>
<evidence type="ECO:0000313" key="2">
    <source>
        <dbReference type="Proteomes" id="UP000216188"/>
    </source>
</evidence>
<protein>
    <submittedName>
        <fullName evidence="1">Uncharacterized protein</fullName>
    </submittedName>
</protein>